<dbReference type="Pfam" id="PF01471">
    <property type="entry name" value="PG_binding_1"/>
    <property type="match status" value="1"/>
</dbReference>
<keyword evidence="6" id="KW-1185">Reference proteome</keyword>
<dbReference type="EMBL" id="JBDXSU010000027">
    <property type="protein sequence ID" value="MFB5192743.1"/>
    <property type="molecule type" value="Genomic_DNA"/>
</dbReference>
<dbReference type="Proteomes" id="UP001579974">
    <property type="component" value="Unassembled WGS sequence"/>
</dbReference>
<evidence type="ECO:0000256" key="3">
    <source>
        <dbReference type="ARBA" id="ARBA00023295"/>
    </source>
</evidence>
<organism evidence="5 6">
    <name type="scientific">Alicyclobacillus fastidiosus</name>
    <dbReference type="NCBI Taxonomy" id="392011"/>
    <lineage>
        <taxon>Bacteria</taxon>
        <taxon>Bacillati</taxon>
        <taxon>Bacillota</taxon>
        <taxon>Bacilli</taxon>
        <taxon>Bacillales</taxon>
        <taxon>Alicyclobacillaceae</taxon>
        <taxon>Alicyclobacillus</taxon>
    </lineage>
</organism>
<dbReference type="InterPro" id="IPR036365">
    <property type="entry name" value="PGBD-like_sf"/>
</dbReference>
<gene>
    <name evidence="5" type="ORF">KKP3000_001954</name>
</gene>
<sequence>MKESDLMTPGIDVSSYQGDITWSQVAQAGYIFAICRATIGATDKDSTFPANYMGARAAGLISGAYNFAYPVSSTAIDEANAYVAYVKDNGGFVIPPILDIEQAGVGNLDSATIRQWCATWGTQVKSLTGMRPILYSSTSFIEANQLYTLAYMFDLWIADYGVASPNLGGWPTSYKFWQYSDTADVPGINAQVDLNYFNGTLDQLKQYCGMGVNNVSVTVLAVGSTGDAVRTLQTDLNKVLGTKLTVDGDFGPATEAAVRTFQQLNHLTVDGEAGPQTLAAIQKALNQSPTPAPTNAQIVSQATSLLQQAQNLLKGVK</sequence>
<dbReference type="InterPro" id="IPR018077">
    <property type="entry name" value="Glyco_hydro_fam25_subgr"/>
</dbReference>
<comment type="caution">
    <text evidence="5">The sequence shown here is derived from an EMBL/GenBank/DDBJ whole genome shotgun (WGS) entry which is preliminary data.</text>
</comment>
<accession>A0ABV5AKD9</accession>
<dbReference type="PANTHER" id="PTHR34135:SF2">
    <property type="entry name" value="LYSOZYME"/>
    <property type="match status" value="1"/>
</dbReference>
<dbReference type="SMART" id="SM00641">
    <property type="entry name" value="Glyco_25"/>
    <property type="match status" value="1"/>
</dbReference>
<reference evidence="5 6" key="1">
    <citation type="journal article" date="2024" name="Int. J. Mol. Sci.">
        <title>Exploration of Alicyclobacillus spp. Genome in Search of Antibiotic Resistance.</title>
        <authorList>
            <person name="Bucka-Kolendo J."/>
            <person name="Kiousi D.E."/>
            <person name="Dekowska A."/>
            <person name="Mikolajczuk-Szczyrba A."/>
            <person name="Karadedos D.M."/>
            <person name="Michael P."/>
            <person name="Galanis A."/>
            <person name="Sokolowska B."/>
        </authorList>
    </citation>
    <scope>NUCLEOTIDE SEQUENCE [LARGE SCALE GENOMIC DNA]</scope>
    <source>
        <strain evidence="5 6">KKP 3000</strain>
    </source>
</reference>
<evidence type="ECO:0000313" key="6">
    <source>
        <dbReference type="Proteomes" id="UP001579974"/>
    </source>
</evidence>
<dbReference type="RefSeq" id="WP_275473444.1">
    <property type="nucleotide sequence ID" value="NZ_CP162940.1"/>
</dbReference>
<dbReference type="PROSITE" id="PS51904">
    <property type="entry name" value="GLYCOSYL_HYDROL_F25_2"/>
    <property type="match status" value="1"/>
</dbReference>
<proteinExistence type="inferred from homology"/>
<dbReference type="Gene3D" id="1.10.101.10">
    <property type="entry name" value="PGBD-like superfamily/PGBD"/>
    <property type="match status" value="1"/>
</dbReference>
<dbReference type="InterPro" id="IPR036366">
    <property type="entry name" value="PGBDSf"/>
</dbReference>
<dbReference type="InterPro" id="IPR002053">
    <property type="entry name" value="Glyco_hydro_25"/>
</dbReference>
<dbReference type="SUPFAM" id="SSF47090">
    <property type="entry name" value="PGBD-like"/>
    <property type="match status" value="1"/>
</dbReference>
<dbReference type="InterPro" id="IPR017853">
    <property type="entry name" value="GH"/>
</dbReference>
<evidence type="ECO:0000313" key="5">
    <source>
        <dbReference type="EMBL" id="MFB5192743.1"/>
    </source>
</evidence>
<evidence type="ECO:0000259" key="4">
    <source>
        <dbReference type="Pfam" id="PF01471"/>
    </source>
</evidence>
<dbReference type="PANTHER" id="PTHR34135">
    <property type="entry name" value="LYSOZYME"/>
    <property type="match status" value="1"/>
</dbReference>
<dbReference type="InterPro" id="IPR002477">
    <property type="entry name" value="Peptidoglycan-bd-like"/>
</dbReference>
<feature type="domain" description="Peptidoglycan binding-like" evidence="4">
    <location>
        <begin position="225"/>
        <end position="281"/>
    </location>
</feature>
<dbReference type="Gene3D" id="3.20.20.80">
    <property type="entry name" value="Glycosidases"/>
    <property type="match status" value="1"/>
</dbReference>
<comment type="similarity">
    <text evidence="1">Belongs to the glycosyl hydrolase 25 family.</text>
</comment>
<name>A0ABV5AKD9_9BACL</name>
<dbReference type="CDD" id="cd00599">
    <property type="entry name" value="GH25_muramidase"/>
    <property type="match status" value="1"/>
</dbReference>
<keyword evidence="3" id="KW-0326">Glycosidase</keyword>
<dbReference type="SUPFAM" id="SSF51445">
    <property type="entry name" value="(Trans)glycosidases"/>
    <property type="match status" value="1"/>
</dbReference>
<keyword evidence="2" id="KW-0378">Hydrolase</keyword>
<evidence type="ECO:0000256" key="2">
    <source>
        <dbReference type="ARBA" id="ARBA00022801"/>
    </source>
</evidence>
<protein>
    <submittedName>
        <fullName evidence="5">GH25 family lysozyme</fullName>
    </submittedName>
</protein>
<evidence type="ECO:0000256" key="1">
    <source>
        <dbReference type="ARBA" id="ARBA00010646"/>
    </source>
</evidence>
<dbReference type="Pfam" id="PF01183">
    <property type="entry name" value="Glyco_hydro_25"/>
    <property type="match status" value="1"/>
</dbReference>